<dbReference type="InterPro" id="IPR038765">
    <property type="entry name" value="Papain-like_cys_pep_sf"/>
</dbReference>
<evidence type="ECO:0000256" key="1">
    <source>
        <dbReference type="SAM" id="MobiDB-lite"/>
    </source>
</evidence>
<protein>
    <recommendedName>
        <fullName evidence="4">Ubiquitin-like protease family profile domain-containing protein</fullName>
    </recommendedName>
</protein>
<name>A0A4Y9XS56_9AGAM</name>
<sequence>MDSLSSQPADLHLRRIRNIDFNSDDLRSLVDGTHNHQKVDSCALNIFCAVVQCNYDPNADFYVFSSWLGPLVQGLIINTRVIGTFEENIRRACADPESAATELTQRRYWCIPLCGGRPYHWVLAIIDREQSMLAIYDSLPELNSRIWARPVCLKLSESHDRDERLPSTPQLKLPEAIDSSTSEASPDKEPPPLPSSILSPDNSLSIQKVLDTRKGHQSRTGVRSERSVKLDPKFHKSAIDPSFASTVEQTESGVAELRRSAMKIQEASHRVRIAQALDLSAAAIPVKKPRELRWQDAAQKLKSITSAKVVPNILEKNVTISHPLVIGSFIIIRNKIDKNEGRIYIGEVLDIYQKGSSSRYGSIESAKTTSALSFISVRAYLPLTLKQGRFIARDEGEYDSDFDEKSKSTTPAALTPTFSCHHPGQMTELHAHVKVAHLVYNLGLYALAKDDYGAMRLTPNAEKRWLALTASKVAGNIIRTVLTIRIPGKLVAREGLLNIGQSLAERERSQTSSILQHLRLMIEASHLCLTLTLENIASCYTQKLLSTSQANPRSGYRWSSVIRDNREDIDSHGKKGKSTSLLLGVWYLTSGGQEFSISSTRITDLAITIMLAHLFALVALLVALPLSSALPAEARYNAMRFEERYITALPPAFKERHLTGLPPAFEERHLTALPPALARSPPFRPAAPTICTCYTAIEYWTFEQPDAEACSKPTFGFISPPCHLSSFPVPSCIHDREYYGLSGYHDITASCITVSLLRSPARALLGYVATAQTQLLRILLFICVPSACPLGVLQSLNLRDPARTYPDPYAPVGVRVPGAKANPDSIPAADRRDSKWTRGHSDLQLPCWRSFADISRDMTGSPACGYPPSSDQQLEHLKVPGTEPTYICLPSWNWRSRSVVGLEARSSRFGIDIGFDSRSTRIVTVRPLIADTTMFALTRVRVAVIVLLAALRLAGATSSETGHFFTEPLLGIPEGATMTAAQHIPAPQRARDPREF</sequence>
<feature type="region of interest" description="Disordered" evidence="1">
    <location>
        <begin position="158"/>
        <end position="201"/>
    </location>
</feature>
<dbReference type="Proteomes" id="UP000298327">
    <property type="component" value="Unassembled WGS sequence"/>
</dbReference>
<accession>A0A4Y9XS56</accession>
<organism evidence="2 3">
    <name type="scientific">Dentipellis fragilis</name>
    <dbReference type="NCBI Taxonomy" id="205917"/>
    <lineage>
        <taxon>Eukaryota</taxon>
        <taxon>Fungi</taxon>
        <taxon>Dikarya</taxon>
        <taxon>Basidiomycota</taxon>
        <taxon>Agaricomycotina</taxon>
        <taxon>Agaricomycetes</taxon>
        <taxon>Russulales</taxon>
        <taxon>Hericiaceae</taxon>
        <taxon>Dentipellis</taxon>
    </lineage>
</organism>
<comment type="caution">
    <text evidence="2">The sequence shown here is derived from an EMBL/GenBank/DDBJ whole genome shotgun (WGS) entry which is preliminary data.</text>
</comment>
<evidence type="ECO:0008006" key="4">
    <source>
        <dbReference type="Google" id="ProtNLM"/>
    </source>
</evidence>
<dbReference type="SUPFAM" id="SSF54001">
    <property type="entry name" value="Cysteine proteinases"/>
    <property type="match status" value="1"/>
</dbReference>
<dbReference type="Gene3D" id="3.40.395.10">
    <property type="entry name" value="Adenoviral Proteinase, Chain A"/>
    <property type="match status" value="1"/>
</dbReference>
<dbReference type="OrthoDB" id="2436145at2759"/>
<proteinExistence type="predicted"/>
<dbReference type="AlphaFoldDB" id="A0A4Y9XS56"/>
<gene>
    <name evidence="2" type="ORF">EVG20_g10486</name>
</gene>
<evidence type="ECO:0000313" key="2">
    <source>
        <dbReference type="EMBL" id="TFY52598.1"/>
    </source>
</evidence>
<evidence type="ECO:0000313" key="3">
    <source>
        <dbReference type="Proteomes" id="UP000298327"/>
    </source>
</evidence>
<reference evidence="2 3" key="1">
    <citation type="submission" date="2019-02" db="EMBL/GenBank/DDBJ databases">
        <title>Genome sequencing of the rare red list fungi Dentipellis fragilis.</title>
        <authorList>
            <person name="Buettner E."/>
            <person name="Kellner H."/>
        </authorList>
    </citation>
    <scope>NUCLEOTIDE SEQUENCE [LARGE SCALE GENOMIC DNA]</scope>
    <source>
        <strain evidence="2 3">DSM 105465</strain>
    </source>
</reference>
<dbReference type="EMBL" id="SEOQ01001280">
    <property type="protein sequence ID" value="TFY52598.1"/>
    <property type="molecule type" value="Genomic_DNA"/>
</dbReference>
<keyword evidence="3" id="KW-1185">Reference proteome</keyword>